<gene>
    <name evidence="9" type="ORF">SAMN04488242_0452</name>
</gene>
<dbReference type="InterPro" id="IPR038770">
    <property type="entry name" value="Na+/solute_symporter_sf"/>
</dbReference>
<proteinExistence type="inferred from homology"/>
<comment type="subcellular location">
    <subcellularLocation>
        <location evidence="1">Cell membrane</location>
        <topology evidence="1">Multi-pass membrane protein</topology>
    </subcellularLocation>
</comment>
<evidence type="ECO:0000256" key="4">
    <source>
        <dbReference type="ARBA" id="ARBA00022475"/>
    </source>
</evidence>
<evidence type="ECO:0000256" key="7">
    <source>
        <dbReference type="ARBA" id="ARBA00023136"/>
    </source>
</evidence>
<keyword evidence="7 8" id="KW-0472">Membrane</keyword>
<feature type="transmembrane region" description="Helical" evidence="8">
    <location>
        <begin position="103"/>
        <end position="124"/>
    </location>
</feature>
<dbReference type="EMBL" id="FNGP01000001">
    <property type="protein sequence ID" value="SDL14965.1"/>
    <property type="molecule type" value="Genomic_DNA"/>
</dbReference>
<feature type="transmembrane region" description="Helical" evidence="8">
    <location>
        <begin position="294"/>
        <end position="317"/>
    </location>
</feature>
<feature type="transmembrane region" description="Helical" evidence="8">
    <location>
        <begin position="201"/>
        <end position="222"/>
    </location>
</feature>
<evidence type="ECO:0000256" key="6">
    <source>
        <dbReference type="ARBA" id="ARBA00022989"/>
    </source>
</evidence>
<protein>
    <recommendedName>
        <fullName evidence="11">AEC family transporter</fullName>
    </recommendedName>
</protein>
<evidence type="ECO:0000313" key="9">
    <source>
        <dbReference type="EMBL" id="SDL14965.1"/>
    </source>
</evidence>
<dbReference type="Pfam" id="PF03547">
    <property type="entry name" value="Mem_trans"/>
    <property type="match status" value="2"/>
</dbReference>
<accession>A0A1G9HQ50</accession>
<dbReference type="Proteomes" id="UP000199475">
    <property type="component" value="Unassembled WGS sequence"/>
</dbReference>
<dbReference type="OrthoDB" id="3435874at2"/>
<keyword evidence="6 8" id="KW-1133">Transmembrane helix</keyword>
<organism evidence="9 10">
    <name type="scientific">Tessaracoccus oleiagri</name>
    <dbReference type="NCBI Taxonomy" id="686624"/>
    <lineage>
        <taxon>Bacteria</taxon>
        <taxon>Bacillati</taxon>
        <taxon>Actinomycetota</taxon>
        <taxon>Actinomycetes</taxon>
        <taxon>Propionibacteriales</taxon>
        <taxon>Propionibacteriaceae</taxon>
        <taxon>Tessaracoccus</taxon>
    </lineage>
</organism>
<dbReference type="AlphaFoldDB" id="A0A1G9HQ50"/>
<evidence type="ECO:0008006" key="11">
    <source>
        <dbReference type="Google" id="ProtNLM"/>
    </source>
</evidence>
<dbReference type="PANTHER" id="PTHR36838">
    <property type="entry name" value="AUXIN EFFLUX CARRIER FAMILY PROTEIN"/>
    <property type="match status" value="1"/>
</dbReference>
<reference evidence="9 10" key="1">
    <citation type="submission" date="2016-10" db="EMBL/GenBank/DDBJ databases">
        <authorList>
            <person name="de Groot N.N."/>
        </authorList>
    </citation>
    <scope>NUCLEOTIDE SEQUENCE [LARGE SCALE GENOMIC DNA]</scope>
    <source>
        <strain evidence="9 10">CGMCC 1.9159</strain>
    </source>
</reference>
<dbReference type="GO" id="GO:0005886">
    <property type="term" value="C:plasma membrane"/>
    <property type="evidence" value="ECO:0007669"/>
    <property type="project" value="UniProtKB-SubCell"/>
</dbReference>
<evidence type="ECO:0000256" key="1">
    <source>
        <dbReference type="ARBA" id="ARBA00004651"/>
    </source>
</evidence>
<feature type="transmembrane region" description="Helical" evidence="8">
    <location>
        <begin position="72"/>
        <end position="91"/>
    </location>
</feature>
<evidence type="ECO:0000313" key="10">
    <source>
        <dbReference type="Proteomes" id="UP000199475"/>
    </source>
</evidence>
<keyword evidence="4" id="KW-1003">Cell membrane</keyword>
<feature type="transmembrane region" description="Helical" evidence="8">
    <location>
        <begin position="12"/>
        <end position="30"/>
    </location>
</feature>
<dbReference type="PANTHER" id="PTHR36838:SF3">
    <property type="entry name" value="TRANSPORTER AUXIN EFFLUX CARRIER EC FAMILY"/>
    <property type="match status" value="1"/>
</dbReference>
<dbReference type="RefSeq" id="WP_093248566.1">
    <property type="nucleotide sequence ID" value="NZ_FNGP01000001.1"/>
</dbReference>
<dbReference type="STRING" id="686624.SAMN04488242_0452"/>
<keyword evidence="5 8" id="KW-0812">Transmembrane</keyword>
<evidence type="ECO:0000256" key="2">
    <source>
        <dbReference type="ARBA" id="ARBA00010145"/>
    </source>
</evidence>
<dbReference type="InterPro" id="IPR004776">
    <property type="entry name" value="Mem_transp_PIN-like"/>
</dbReference>
<evidence type="ECO:0000256" key="5">
    <source>
        <dbReference type="ARBA" id="ARBA00022692"/>
    </source>
</evidence>
<feature type="transmembrane region" description="Helical" evidence="8">
    <location>
        <begin position="130"/>
        <end position="151"/>
    </location>
</feature>
<evidence type="ECO:0000256" key="8">
    <source>
        <dbReference type="SAM" id="Phobius"/>
    </source>
</evidence>
<evidence type="ECO:0000256" key="3">
    <source>
        <dbReference type="ARBA" id="ARBA00022448"/>
    </source>
</evidence>
<keyword evidence="10" id="KW-1185">Reference proteome</keyword>
<feature type="transmembrane region" description="Helical" evidence="8">
    <location>
        <begin position="229"/>
        <end position="251"/>
    </location>
</feature>
<keyword evidence="3" id="KW-0813">Transport</keyword>
<feature type="transmembrane region" description="Helical" evidence="8">
    <location>
        <begin position="172"/>
        <end position="189"/>
    </location>
</feature>
<sequence>MVAGIGRVMLEVLAVVVPLYLLIVAGLLAGRSGVFRGADASLNSFVYWFALPAFLFDSIVNAPSGASLPQSFFVVAFGVTFLFSALVYLGARLMKLRSVAGQLSISAGYGNVAYFAYPVILSVVGPEATLAMVLGSMAHNLVFMIGYPALASAGHADPARLRQALLKAGPKNPMIVSVVLATIVYALGWEVPQVLSTPIELLSRAVIPVALFAVGLALGPALKAFSNGGYSIVGVLIVSILKLVAFPLLTWGATRLLVPDPTGTLTAVLVLIAAMPTGVTSFTLSQEFDGDGRIVAAIVALSTLLALVTVSAFGVLVV</sequence>
<feature type="transmembrane region" description="Helical" evidence="8">
    <location>
        <begin position="263"/>
        <end position="282"/>
    </location>
</feature>
<dbReference type="GO" id="GO:0055085">
    <property type="term" value="P:transmembrane transport"/>
    <property type="evidence" value="ECO:0007669"/>
    <property type="project" value="InterPro"/>
</dbReference>
<dbReference type="Gene3D" id="1.20.1530.20">
    <property type="match status" value="1"/>
</dbReference>
<comment type="similarity">
    <text evidence="2">Belongs to the auxin efflux carrier (TC 2.A.69) family.</text>
</comment>
<name>A0A1G9HQ50_9ACTN</name>